<feature type="compositionally biased region" description="Basic residues" evidence="1">
    <location>
        <begin position="1052"/>
        <end position="1061"/>
    </location>
</feature>
<dbReference type="InterPro" id="IPR056599">
    <property type="entry name" value="AAA_lid_fung"/>
</dbReference>
<dbReference type="Proteomes" id="UP000243797">
    <property type="component" value="Unassembled WGS sequence"/>
</dbReference>
<gene>
    <name evidence="3" type="ORF">CAC42_2026</name>
</gene>
<reference evidence="3 4" key="1">
    <citation type="submission" date="2017-06" db="EMBL/GenBank/DDBJ databases">
        <title>Draft genome sequence of a variant of Elsinoe murrayae.</title>
        <authorList>
            <person name="Cheng Q."/>
        </authorList>
    </citation>
    <scope>NUCLEOTIDE SEQUENCE [LARGE SCALE GENOMIC DNA]</scope>
    <source>
        <strain evidence="3 4">CQ-2017a</strain>
    </source>
</reference>
<feature type="compositionally biased region" description="Polar residues" evidence="1">
    <location>
        <begin position="344"/>
        <end position="356"/>
    </location>
</feature>
<feature type="region of interest" description="Disordered" evidence="1">
    <location>
        <begin position="319"/>
        <end position="383"/>
    </location>
</feature>
<dbReference type="Pfam" id="PF00004">
    <property type="entry name" value="AAA"/>
    <property type="match status" value="1"/>
</dbReference>
<dbReference type="GO" id="GO:0016887">
    <property type="term" value="F:ATP hydrolysis activity"/>
    <property type="evidence" value="ECO:0007669"/>
    <property type="project" value="InterPro"/>
</dbReference>
<comment type="caution">
    <text evidence="3">The sequence shown here is derived from an EMBL/GenBank/DDBJ whole genome shotgun (WGS) entry which is preliminary data.</text>
</comment>
<dbReference type="Pfam" id="PF23232">
    <property type="entry name" value="AAA_lid_13"/>
    <property type="match status" value="1"/>
</dbReference>
<dbReference type="OrthoDB" id="10042665at2759"/>
<dbReference type="InterPro" id="IPR054289">
    <property type="entry name" value="DUF7025"/>
</dbReference>
<dbReference type="CDD" id="cd19481">
    <property type="entry name" value="RecA-like_protease"/>
    <property type="match status" value="1"/>
</dbReference>
<dbReference type="STRING" id="2082308.A0A2K1QI26"/>
<feature type="region of interest" description="Disordered" evidence="1">
    <location>
        <begin position="1"/>
        <end position="111"/>
    </location>
</feature>
<feature type="compositionally biased region" description="Basic and acidic residues" evidence="1">
    <location>
        <begin position="130"/>
        <end position="142"/>
    </location>
</feature>
<dbReference type="InParanoid" id="A0A2K1QI26"/>
<dbReference type="SMART" id="SM00382">
    <property type="entry name" value="AAA"/>
    <property type="match status" value="1"/>
</dbReference>
<feature type="region of interest" description="Disordered" evidence="1">
    <location>
        <begin position="130"/>
        <end position="155"/>
    </location>
</feature>
<dbReference type="EMBL" id="NKHZ01000081">
    <property type="protein sequence ID" value="PNS14797.1"/>
    <property type="molecule type" value="Genomic_DNA"/>
</dbReference>
<dbReference type="Gene3D" id="3.40.50.300">
    <property type="entry name" value="P-loop containing nucleotide triphosphate hydrolases"/>
    <property type="match status" value="1"/>
</dbReference>
<dbReference type="InterPro" id="IPR027417">
    <property type="entry name" value="P-loop_NTPase"/>
</dbReference>
<feature type="domain" description="AAA+ ATPase" evidence="2">
    <location>
        <begin position="749"/>
        <end position="874"/>
    </location>
</feature>
<feature type="compositionally biased region" description="Basic residues" evidence="1">
    <location>
        <begin position="99"/>
        <end position="111"/>
    </location>
</feature>
<evidence type="ECO:0000313" key="3">
    <source>
        <dbReference type="EMBL" id="PNS14797.1"/>
    </source>
</evidence>
<proteinExistence type="predicted"/>
<name>A0A2K1QI26_9PEZI</name>
<protein>
    <recommendedName>
        <fullName evidence="2">AAA+ ATPase domain-containing protein</fullName>
    </recommendedName>
</protein>
<dbReference type="SUPFAM" id="SSF52540">
    <property type="entry name" value="P-loop containing nucleoside triphosphate hydrolases"/>
    <property type="match status" value="1"/>
</dbReference>
<dbReference type="PANTHER" id="PTHR46411">
    <property type="entry name" value="FAMILY ATPASE, PUTATIVE-RELATED"/>
    <property type="match status" value="1"/>
</dbReference>
<dbReference type="InterPro" id="IPR003959">
    <property type="entry name" value="ATPase_AAA_core"/>
</dbReference>
<dbReference type="InterPro" id="IPR003593">
    <property type="entry name" value="AAA+_ATPase"/>
</dbReference>
<evidence type="ECO:0000313" key="4">
    <source>
        <dbReference type="Proteomes" id="UP000243797"/>
    </source>
</evidence>
<dbReference type="PANTHER" id="PTHR46411:SF2">
    <property type="entry name" value="AAA+ ATPASE DOMAIN-CONTAINING PROTEIN"/>
    <property type="match status" value="1"/>
</dbReference>
<feature type="compositionally biased region" description="Polar residues" evidence="1">
    <location>
        <begin position="22"/>
        <end position="34"/>
    </location>
</feature>
<feature type="compositionally biased region" description="Basic residues" evidence="1">
    <location>
        <begin position="1077"/>
        <end position="1087"/>
    </location>
</feature>
<dbReference type="Pfam" id="PF22942">
    <property type="entry name" value="DUF7025"/>
    <property type="match status" value="1"/>
</dbReference>
<accession>A0A2K1QI26</accession>
<feature type="compositionally biased region" description="Basic and acidic residues" evidence="1">
    <location>
        <begin position="74"/>
        <end position="84"/>
    </location>
</feature>
<dbReference type="AlphaFoldDB" id="A0A2K1QI26"/>
<evidence type="ECO:0000259" key="2">
    <source>
        <dbReference type="SMART" id="SM00382"/>
    </source>
</evidence>
<keyword evidence="4" id="KW-1185">Reference proteome</keyword>
<organism evidence="3 4">
    <name type="scientific">Sphaceloma murrayae</name>
    <dbReference type="NCBI Taxonomy" id="2082308"/>
    <lineage>
        <taxon>Eukaryota</taxon>
        <taxon>Fungi</taxon>
        <taxon>Dikarya</taxon>
        <taxon>Ascomycota</taxon>
        <taxon>Pezizomycotina</taxon>
        <taxon>Dothideomycetes</taxon>
        <taxon>Dothideomycetidae</taxon>
        <taxon>Myriangiales</taxon>
        <taxon>Elsinoaceae</taxon>
        <taxon>Sphaceloma</taxon>
    </lineage>
</organism>
<dbReference type="GO" id="GO:0005524">
    <property type="term" value="F:ATP binding"/>
    <property type="evidence" value="ECO:0007669"/>
    <property type="project" value="InterPro"/>
</dbReference>
<feature type="region of interest" description="Disordered" evidence="1">
    <location>
        <begin position="1007"/>
        <end position="1098"/>
    </location>
</feature>
<sequence length="1098" mass="125155">MADSSTGTDARLPTPPLDTDESLGQSSSANARSSVHQDHIAEASDDEAETSQSPTRDVPAHSRRSSRSRLASPVDHRSQDDRVSDSGSSTGSSDEEKFHRRSLKKRAKHLKQALRWQQGIDRRLRYLEKGIEKHQGRPERKTKSTSPLVDGPPPQVEDIKVMKWEEFQPSEAPKRLDDQHGKFHNFRYDTTVGHVIEVLLEEPSISTQGSISIARDAQSKSCVDNTSSTADELPTRLETDMYQRPATKAPARVRIRSREVMESIGDAANIYFGDKPYKVTYRRPFKFFFRYESEIRAKLLELEGMVQKERENHSIVSVVPDAPTEQPVQYGTNGIGGHPGNPGDQDTASNESSQPESAGAPIEPGISDGLPIPATNASAEASTQRSKAEIALCHLRLLVRFMDEYLQPISDLRRDLREYKDLKIAFDDLWHLFQFNEEVLIRDKKEEEAGIYRVLYFTGGRRILDPKFPKPSKPFWDSLEGGGWQGSFGVQCWRLEFDGHAFIPVVRTFGIRRYEGLKDITSLPVFPLKFERKWQDIRASLLQRGERYITHSKRGNNSHLRYLGPDCDDDSRRQQIDSEVVIDFTEAFAEGFDAPKPFDEGKDRITPDFRETQETIVRNVFCKDAGCCTSDVFHSDDYTDEDNYHSVFRTRESGLLDTRNEITSDDDRVLLPGYVYGYVLRHRTWARMSIDPKLLRNVDVRNRWEDLVIPEENKDTILALVQRHIGHANDQQSKSGNKQMESFISGKGRGLVFLLHGPPGVGKTSTAECISTQTKLPLYQLTSGNLGVDPDDIERELERHFALAAKWKCILLLDEADVFLQRRYPSQLQINAIVSVFLRQLEYYPGILFLTTNRVGDIDRAFMSRIHMAIRYDPFDETTTVRVFELNLKLVEAALADKGVALKVKHREIMDFARRHYEKRSKNRTQWNGRQIYNACQTAIALAEWDVYNKDKDSDDEDDGANTAEPAKPVKVILRRDHFKRVARASEDFEEYMTELAGEEYKEAHRAGFRQDYPSPRAVRNEPYQGWTQGGLGVQQRPGAQWSDDEAPPARSAKKSAGKKASKMESEEEVSSDEERRKRKKATKKKKQQQDDGSDDSP</sequence>
<evidence type="ECO:0000256" key="1">
    <source>
        <dbReference type="SAM" id="MobiDB-lite"/>
    </source>
</evidence>